<dbReference type="Proteomes" id="UP000278756">
    <property type="component" value="Chromosome 1"/>
</dbReference>
<gene>
    <name evidence="1" type="ORF">EM6_0377</name>
</gene>
<dbReference type="GO" id="GO:0004016">
    <property type="term" value="F:adenylate cyclase activity"/>
    <property type="evidence" value="ECO:0007669"/>
    <property type="project" value="UniProtKB-EC"/>
</dbReference>
<organism evidence="1 2">
    <name type="scientific">Asticcacaulis excentricus</name>
    <dbReference type="NCBI Taxonomy" id="78587"/>
    <lineage>
        <taxon>Bacteria</taxon>
        <taxon>Pseudomonadati</taxon>
        <taxon>Pseudomonadota</taxon>
        <taxon>Alphaproteobacteria</taxon>
        <taxon>Caulobacterales</taxon>
        <taxon>Caulobacteraceae</taxon>
        <taxon>Asticcacaulis</taxon>
    </lineage>
</organism>
<keyword evidence="1" id="KW-0456">Lyase</keyword>
<name>A0A3G9G1T5_9CAUL</name>
<dbReference type="SUPFAM" id="SSF48452">
    <property type="entry name" value="TPR-like"/>
    <property type="match status" value="1"/>
</dbReference>
<reference evidence="2" key="1">
    <citation type="journal article" date="2017" name="Biotechnol. Biofuels">
        <title>Evaluation of environmental bacterial communities as a factor affecting the growth of duckweed Lemna minor.</title>
        <authorList>
            <person name="Ishizawa H."/>
            <person name="Kuroda M."/>
            <person name="Morikawa M."/>
            <person name="Ike M."/>
        </authorList>
    </citation>
    <scope>NUCLEOTIDE SEQUENCE [LARGE SCALE GENOMIC DNA]</scope>
    <source>
        <strain evidence="2">M6</strain>
    </source>
</reference>
<dbReference type="AlphaFoldDB" id="A0A3G9G1T5"/>
<dbReference type="EMBL" id="AP018827">
    <property type="protein sequence ID" value="BBF79805.1"/>
    <property type="molecule type" value="Genomic_DNA"/>
</dbReference>
<sequence length="447" mass="49037">MASSRRLDGWKAIGGHFGRDRTTVMRWAQSRGLPVRRLPGGKTGTVYAFVDELEKWAANQTDLTAETPENTNAEPDTQPAPAPGFWQRNWRRLAVISLMGTALIFALGNVWPRPQPVPASQGLPADPALASLYLEARDAWAQRTPQSLKRAITLFTTLIEKQPDSALAWAGLADAYLLSREFGEMTDEDAFTKARAAALKASQLDANLSSPHRALGFISYWWENDPAKAGDAFRRALSLKPGEAQTHFWYGNVLSDNGQHSAALKELNTARLIEPGSISIQIDLAWAQWAAGDDAAAKAAFGQLRQQNASSPVLFDCTSLIKLADGDYVGYVQDFSEFARLRDESDLEAYAAQLRASLKSGAPAVQALLMKKALEEVAANPRRTHVWPVFLASVAQNRADVLRFLKTATERGESWGEAGLSARIARLWPDDAEINTLLQSLRARRAA</sequence>
<dbReference type="Pfam" id="PF13174">
    <property type="entry name" value="TPR_6"/>
    <property type="match status" value="1"/>
</dbReference>
<dbReference type="InterPro" id="IPR011990">
    <property type="entry name" value="TPR-like_helical_dom_sf"/>
</dbReference>
<dbReference type="EC" id="4.6.1.1" evidence="1"/>
<proteinExistence type="predicted"/>
<dbReference type="Gene3D" id="1.25.40.10">
    <property type="entry name" value="Tetratricopeptide repeat domain"/>
    <property type="match status" value="1"/>
</dbReference>
<reference evidence="2" key="2">
    <citation type="journal article" date="2017" name="Plant Physiol. Biochem.">
        <title>Differential oxidative and antioxidative response of duckweed Lemna minor toward plant growth promoting/inhibiting bacteria.</title>
        <authorList>
            <person name="Ishizawa H."/>
            <person name="Kuroda M."/>
            <person name="Morikawa M."/>
            <person name="Ike M."/>
        </authorList>
    </citation>
    <scope>NUCLEOTIDE SEQUENCE [LARGE SCALE GENOMIC DNA]</scope>
    <source>
        <strain evidence="2">M6</strain>
    </source>
</reference>
<evidence type="ECO:0000313" key="1">
    <source>
        <dbReference type="EMBL" id="BBF79805.1"/>
    </source>
</evidence>
<dbReference type="InterPro" id="IPR019734">
    <property type="entry name" value="TPR_rpt"/>
</dbReference>
<dbReference type="OrthoDB" id="7169102at2"/>
<accession>A0A3G9G1T5</accession>
<protein>
    <submittedName>
        <fullName evidence="1">Adenylate cyclase</fullName>
        <ecNumber evidence="1">4.6.1.1</ecNumber>
    </submittedName>
</protein>
<evidence type="ECO:0000313" key="2">
    <source>
        <dbReference type="Proteomes" id="UP000278756"/>
    </source>
</evidence>
<dbReference type="RefSeq" id="WP_126419859.1">
    <property type="nucleotide sequence ID" value="NZ_AP018827.1"/>
</dbReference>